<dbReference type="PIRSF" id="PIRSF002070">
    <property type="entry name" value="SSB"/>
    <property type="match status" value="1"/>
</dbReference>
<keyword evidence="4" id="KW-1185">Reference proteome</keyword>
<keyword evidence="2" id="KW-0496">Mitochondrion</keyword>
<name>A0A238F7I2_9BASI</name>
<dbReference type="InterPro" id="IPR011344">
    <property type="entry name" value="ssDNA-bd"/>
</dbReference>
<dbReference type="GO" id="GO:0006260">
    <property type="term" value="P:DNA replication"/>
    <property type="evidence" value="ECO:0007669"/>
    <property type="project" value="InterPro"/>
</dbReference>
<dbReference type="GO" id="GO:0003697">
    <property type="term" value="F:single-stranded DNA binding"/>
    <property type="evidence" value="ECO:0007669"/>
    <property type="project" value="InterPro"/>
</dbReference>
<evidence type="ECO:0000313" key="3">
    <source>
        <dbReference type="EMBL" id="SCV69810.1"/>
    </source>
</evidence>
<protein>
    <recommendedName>
        <fullName evidence="2">Single-stranded DNA-binding protein</fullName>
    </recommendedName>
</protein>
<dbReference type="GO" id="GO:0005739">
    <property type="term" value="C:mitochondrion"/>
    <property type="evidence" value="ECO:0007669"/>
    <property type="project" value="UniProtKB-SubCell"/>
</dbReference>
<dbReference type="Pfam" id="PF00436">
    <property type="entry name" value="SSB"/>
    <property type="match status" value="1"/>
</dbReference>
<dbReference type="AlphaFoldDB" id="A0A238F7I2"/>
<dbReference type="InterPro" id="IPR000424">
    <property type="entry name" value="Primosome_PriB/ssb"/>
</dbReference>
<gene>
    <name evidence="3" type="ORF">BQ2448_1204</name>
</gene>
<dbReference type="CDD" id="cd04496">
    <property type="entry name" value="SSB_OBF"/>
    <property type="match status" value="1"/>
</dbReference>
<dbReference type="Proteomes" id="UP000198372">
    <property type="component" value="Unassembled WGS sequence"/>
</dbReference>
<dbReference type="SUPFAM" id="SSF50249">
    <property type="entry name" value="Nucleic acid-binding proteins"/>
    <property type="match status" value="1"/>
</dbReference>
<dbReference type="Gene3D" id="2.40.50.140">
    <property type="entry name" value="Nucleic acid-binding proteins"/>
    <property type="match status" value="1"/>
</dbReference>
<dbReference type="STRING" id="269621.A0A238F7I2"/>
<proteinExistence type="predicted"/>
<dbReference type="InterPro" id="IPR012340">
    <property type="entry name" value="NA-bd_OB-fold"/>
</dbReference>
<dbReference type="OrthoDB" id="1078367at2759"/>
<evidence type="ECO:0000313" key="4">
    <source>
        <dbReference type="Proteomes" id="UP000198372"/>
    </source>
</evidence>
<evidence type="ECO:0000256" key="2">
    <source>
        <dbReference type="PIRNR" id="PIRNR002070"/>
    </source>
</evidence>
<reference evidence="4" key="1">
    <citation type="submission" date="2016-09" db="EMBL/GenBank/DDBJ databases">
        <authorList>
            <person name="Jeantristanb JTB J.-T."/>
            <person name="Ricardo R."/>
        </authorList>
    </citation>
    <scope>NUCLEOTIDE SEQUENCE [LARGE SCALE GENOMIC DNA]</scope>
</reference>
<comment type="subcellular location">
    <subcellularLocation>
        <location evidence="2">Mitochondrion</location>
    </subcellularLocation>
</comment>
<dbReference type="EMBL" id="FMSP01000005">
    <property type="protein sequence ID" value="SCV69810.1"/>
    <property type="molecule type" value="Genomic_DNA"/>
</dbReference>
<evidence type="ECO:0000256" key="1">
    <source>
        <dbReference type="ARBA" id="ARBA00023125"/>
    </source>
</evidence>
<keyword evidence="1 2" id="KW-0238">DNA-binding</keyword>
<dbReference type="PROSITE" id="PS50935">
    <property type="entry name" value="SSB"/>
    <property type="match status" value="1"/>
</dbReference>
<accession>A0A238F7I2</accession>
<sequence>MLGALRPSATRAFSQSAVSGRDLARLSLIGHVGGPPEKRLTKNGKNFLIYKVATNDPMLPAPEGAAAPAPTTSWHTIFAYGPGVERLETLEKGTLVHVEAQLTVKNSTTPGGEYKTDYFAKHERLLVIRKPTQTAA</sequence>
<organism evidence="3 4">
    <name type="scientific">Microbotryum intermedium</name>
    <dbReference type="NCBI Taxonomy" id="269621"/>
    <lineage>
        <taxon>Eukaryota</taxon>
        <taxon>Fungi</taxon>
        <taxon>Dikarya</taxon>
        <taxon>Basidiomycota</taxon>
        <taxon>Pucciniomycotina</taxon>
        <taxon>Microbotryomycetes</taxon>
        <taxon>Microbotryales</taxon>
        <taxon>Microbotryaceae</taxon>
        <taxon>Microbotryum</taxon>
    </lineage>
</organism>